<dbReference type="Pfam" id="PF13400">
    <property type="entry name" value="Tad"/>
    <property type="match status" value="1"/>
</dbReference>
<feature type="region of interest" description="Disordered" evidence="1">
    <location>
        <begin position="113"/>
        <end position="141"/>
    </location>
</feature>
<dbReference type="OrthoDB" id="3638637at2"/>
<accession>A0A428W430</accession>
<dbReference type="Proteomes" id="UP000286716">
    <property type="component" value="Unassembled WGS sequence"/>
</dbReference>
<evidence type="ECO:0000259" key="2">
    <source>
        <dbReference type="Pfam" id="PF13400"/>
    </source>
</evidence>
<gene>
    <name evidence="3" type="ORF">DMA12_35270</name>
</gene>
<evidence type="ECO:0000313" key="4">
    <source>
        <dbReference type="Proteomes" id="UP000286716"/>
    </source>
</evidence>
<dbReference type="EMBL" id="QHHU01000064">
    <property type="protein sequence ID" value="RSM37865.1"/>
    <property type="molecule type" value="Genomic_DNA"/>
</dbReference>
<reference evidence="3 4" key="1">
    <citation type="submission" date="2018-05" db="EMBL/GenBank/DDBJ databases">
        <title>Evolution of GPA BGCs.</title>
        <authorList>
            <person name="Waglechner N."/>
            <person name="Wright G.D."/>
        </authorList>
    </citation>
    <scope>NUCLEOTIDE SEQUENCE [LARGE SCALE GENOMIC DNA]</scope>
    <source>
        <strain evidence="3 4">DSM 5908</strain>
    </source>
</reference>
<dbReference type="AlphaFoldDB" id="A0A428W430"/>
<protein>
    <recommendedName>
        <fullName evidence="2">Putative Flp pilus-assembly TadG-like N-terminal domain-containing protein</fullName>
    </recommendedName>
</protein>
<evidence type="ECO:0000256" key="1">
    <source>
        <dbReference type="SAM" id="MobiDB-lite"/>
    </source>
</evidence>
<dbReference type="RefSeq" id="WP_020638792.1">
    <property type="nucleotide sequence ID" value="NZ_QHHU01000064.1"/>
</dbReference>
<evidence type="ECO:0000313" key="3">
    <source>
        <dbReference type="EMBL" id="RSM37865.1"/>
    </source>
</evidence>
<keyword evidence="4" id="KW-1185">Reference proteome</keyword>
<dbReference type="InterPro" id="IPR028087">
    <property type="entry name" value="Tad_N"/>
</dbReference>
<organism evidence="3 4">
    <name type="scientific">Amycolatopsis balhimycina DSM 5908</name>
    <dbReference type="NCBI Taxonomy" id="1081091"/>
    <lineage>
        <taxon>Bacteria</taxon>
        <taxon>Bacillati</taxon>
        <taxon>Actinomycetota</taxon>
        <taxon>Actinomycetes</taxon>
        <taxon>Pseudonocardiales</taxon>
        <taxon>Pseudonocardiaceae</taxon>
        <taxon>Amycolatopsis</taxon>
    </lineage>
</organism>
<comment type="caution">
    <text evidence="3">The sequence shown here is derived from an EMBL/GenBank/DDBJ whole genome shotgun (WGS) entry which is preliminary data.</text>
</comment>
<sequence>MSAFLVVLVLGLMALAGLGLDGGLALAAKVRATGQAESAARAGAQAIDLAAYRATGALRLVPAEADGLARRYLAGVGVTGMVTATADTVTVTVTTSQRTQLLSLIGIPSIGAHGSGSAHPQRGVTEVSREFANSEGPTGGN</sequence>
<proteinExistence type="predicted"/>
<feature type="domain" description="Putative Flp pilus-assembly TadG-like N-terminal" evidence="2">
    <location>
        <begin position="3"/>
        <end position="46"/>
    </location>
</feature>
<name>A0A428W430_AMYBA</name>